<dbReference type="Gene3D" id="1.10.8.60">
    <property type="match status" value="1"/>
</dbReference>
<dbReference type="PANTHER" id="PTHR30050:SF4">
    <property type="entry name" value="ATP-BINDING PROTEIN RV3427C IN INSERTION SEQUENCE-RELATED"/>
    <property type="match status" value="1"/>
</dbReference>
<evidence type="ECO:0000313" key="2">
    <source>
        <dbReference type="Proteomes" id="UP000600865"/>
    </source>
</evidence>
<sequence length="209" mass="23032">MMSQIPLNLRPKAQPSFSNFQVAASNQAAVAMLRARERWTSAALLMLGPTGSGKSHLGQAWQSRYAGEFFDDAHLMDEAELFDAINRALAGQTSGLLLASHLPPTQWGVSLPDLKSRLNAMPTITLSEHDEESLEPILRELFEQVGRTVGQDVVTYVLGRTERSVDVLRELVHELDIAAGVTKADLTKAFVAKYLRQRSESDLFASPIE</sequence>
<dbReference type="AlphaFoldDB" id="A0A918KCE2"/>
<gene>
    <name evidence="1" type="ORF">GCM10011309_01530</name>
</gene>
<dbReference type="InterPro" id="IPR027417">
    <property type="entry name" value="P-loop_NTPase"/>
</dbReference>
<evidence type="ECO:0000313" key="1">
    <source>
        <dbReference type="EMBL" id="GGX56449.1"/>
    </source>
</evidence>
<proteinExistence type="predicted"/>
<dbReference type="RefSeq" id="WP_189579986.1">
    <property type="nucleotide sequence ID" value="NZ_BMYV01000001.1"/>
</dbReference>
<organism evidence="1 2">
    <name type="scientific">Litorimonas cladophorae</name>
    <dbReference type="NCBI Taxonomy" id="1220491"/>
    <lineage>
        <taxon>Bacteria</taxon>
        <taxon>Pseudomonadati</taxon>
        <taxon>Pseudomonadota</taxon>
        <taxon>Alphaproteobacteria</taxon>
        <taxon>Maricaulales</taxon>
        <taxon>Robiginitomaculaceae</taxon>
    </lineage>
</organism>
<keyword evidence="2" id="KW-1185">Reference proteome</keyword>
<dbReference type="GO" id="GO:0006260">
    <property type="term" value="P:DNA replication"/>
    <property type="evidence" value="ECO:0007669"/>
    <property type="project" value="TreeGrafter"/>
</dbReference>
<name>A0A918KCE2_9PROT</name>
<dbReference type="SUPFAM" id="SSF52540">
    <property type="entry name" value="P-loop containing nucleoside triphosphate hydrolases"/>
    <property type="match status" value="1"/>
</dbReference>
<protein>
    <submittedName>
        <fullName evidence="1">Regulatory inactivation of DnaA Hda protein</fullName>
    </submittedName>
</protein>
<reference evidence="1 2" key="1">
    <citation type="journal article" date="2014" name="Int. J. Syst. Evol. Microbiol.">
        <title>Complete genome sequence of Corynebacterium casei LMG S-19264T (=DSM 44701T), isolated from a smear-ripened cheese.</title>
        <authorList>
            <consortium name="US DOE Joint Genome Institute (JGI-PGF)"/>
            <person name="Walter F."/>
            <person name="Albersmeier A."/>
            <person name="Kalinowski J."/>
            <person name="Ruckert C."/>
        </authorList>
    </citation>
    <scope>NUCLEOTIDE SEQUENCE [LARGE SCALE GENOMIC DNA]</scope>
    <source>
        <strain evidence="1 2">KCTC 23968</strain>
    </source>
</reference>
<dbReference type="Gene3D" id="3.40.50.300">
    <property type="entry name" value="P-loop containing nucleotide triphosphate hydrolases"/>
    <property type="match status" value="2"/>
</dbReference>
<dbReference type="Proteomes" id="UP000600865">
    <property type="component" value="Unassembled WGS sequence"/>
</dbReference>
<dbReference type="PANTHER" id="PTHR30050">
    <property type="entry name" value="CHROMOSOMAL REPLICATION INITIATOR PROTEIN DNAA"/>
    <property type="match status" value="1"/>
</dbReference>
<dbReference type="EMBL" id="BMYV01000001">
    <property type="protein sequence ID" value="GGX56449.1"/>
    <property type="molecule type" value="Genomic_DNA"/>
</dbReference>
<comment type="caution">
    <text evidence="1">The sequence shown here is derived from an EMBL/GenBank/DDBJ whole genome shotgun (WGS) entry which is preliminary data.</text>
</comment>
<accession>A0A918KCE2</accession>